<sequence length="29" mass="3012">MDTLYTAVATATGGRDGRAVSSDKILDVK</sequence>
<dbReference type="AlphaFoldDB" id="A0A656JSG7"/>
<dbReference type="EMBL" id="AOKF01002408">
    <property type="protein sequence ID" value="EPN49599.1"/>
    <property type="molecule type" value="Genomic_DNA"/>
</dbReference>
<reference evidence="1 2" key="1">
    <citation type="journal article" date="2013" name="PLoS Pathog.">
        <title>Genomic analysis of the Kiwifruit pathogen Pseudomonas syringae pv. actinidiae provides insight into the origins of an emergent plant disease.</title>
        <authorList>
            <person name="McCann H.C."/>
            <person name="Rikkerink E.H."/>
            <person name="Bertels F."/>
            <person name="Fiers M."/>
            <person name="Lu A."/>
            <person name="Rees-George J."/>
            <person name="Andersen M.T."/>
            <person name="Gleave A.P."/>
            <person name="Haubold B."/>
            <person name="Wohlers M.W."/>
            <person name="Guttman D.S."/>
            <person name="Wang P.W."/>
            <person name="Straub C."/>
            <person name="Vanneste J.L."/>
            <person name="Rainey P.B."/>
            <person name="Templeton M.D."/>
        </authorList>
    </citation>
    <scope>NUCLEOTIDE SEQUENCE [LARGE SCALE GENOMIC DNA]</scope>
    <source>
        <strain evidence="1 2">ICMP 19096</strain>
    </source>
</reference>
<dbReference type="Gene3D" id="2.20.25.10">
    <property type="match status" value="1"/>
</dbReference>
<gene>
    <name evidence="1" type="ORF">A245_28096</name>
</gene>
<evidence type="ECO:0000313" key="1">
    <source>
        <dbReference type="EMBL" id="EPN49599.1"/>
    </source>
</evidence>
<accession>A0A656JSG7</accession>
<name>A0A656JSG7_PSESF</name>
<proteinExistence type="predicted"/>
<comment type="caution">
    <text evidence="1">The sequence shown here is derived from an EMBL/GenBank/DDBJ whole genome shotgun (WGS) entry which is preliminary data.</text>
</comment>
<evidence type="ECO:0000313" key="2">
    <source>
        <dbReference type="Proteomes" id="UP000018849"/>
    </source>
</evidence>
<feature type="non-terminal residue" evidence="1">
    <location>
        <position position="29"/>
    </location>
</feature>
<organism evidence="1 2">
    <name type="scientific">Pseudomonas syringae pv. actinidiae ICMP 19096</name>
    <dbReference type="NCBI Taxonomy" id="1194405"/>
    <lineage>
        <taxon>Bacteria</taxon>
        <taxon>Pseudomonadati</taxon>
        <taxon>Pseudomonadota</taxon>
        <taxon>Gammaproteobacteria</taxon>
        <taxon>Pseudomonadales</taxon>
        <taxon>Pseudomonadaceae</taxon>
        <taxon>Pseudomonas</taxon>
        <taxon>Pseudomonas syringae</taxon>
    </lineage>
</organism>
<dbReference type="Proteomes" id="UP000018849">
    <property type="component" value="Unassembled WGS sequence"/>
</dbReference>
<protein>
    <submittedName>
        <fullName evidence="1">Organic hydroperoxide resistance protein</fullName>
    </submittedName>
</protein>